<name>A0A9X2MGH4_9FIRM</name>
<dbReference type="GO" id="GO:0030976">
    <property type="term" value="F:thiamine pyrophosphate binding"/>
    <property type="evidence" value="ECO:0007669"/>
    <property type="project" value="InterPro"/>
</dbReference>
<feature type="domain" description="Thiamine pyrophosphate enzyme TPP-binding" evidence="2">
    <location>
        <begin position="52"/>
        <end position="198"/>
    </location>
</feature>
<keyword evidence="4" id="KW-1185">Reference proteome</keyword>
<dbReference type="OrthoDB" id="9775140at2"/>
<sequence>MPSQIVDDYFRTNSLPHIWCPGCGNGIVTRSIVKAIDNLKLDRDKICIVSGIGCSSRASGYLDFNTLHTTHGRALAFATGIKMANPNLDVIVITGDGDSAAIGGNHLIHAARRNIDITTIVYNNNIYGMTGGQYSPTTPRGDKGTTAPYGNIDTQFDLCDLTTSAGATYVGRSTVFNPKLIVKLIEEGIKNKGFSFIETVTICPTYYGRKNKKGNAVDMMKFLRDQSISINAAKKLDEDKLKGKIIVGELHKSIRPEYTEEYKRLVNSF</sequence>
<dbReference type="PANTHER" id="PTHR48084">
    <property type="entry name" value="2-OXOGLUTARATE OXIDOREDUCTASE SUBUNIT KORB-RELATED"/>
    <property type="match status" value="1"/>
</dbReference>
<dbReference type="SUPFAM" id="SSF52518">
    <property type="entry name" value="Thiamin diphosphate-binding fold (THDP-binding)"/>
    <property type="match status" value="1"/>
</dbReference>
<dbReference type="InterPro" id="IPR029061">
    <property type="entry name" value="THDP-binding"/>
</dbReference>
<dbReference type="Proteomes" id="UP001142078">
    <property type="component" value="Unassembled WGS sequence"/>
</dbReference>
<keyword evidence="1" id="KW-0560">Oxidoreductase</keyword>
<reference evidence="3" key="1">
    <citation type="submission" date="2022-07" db="EMBL/GenBank/DDBJ databases">
        <title>Enhanced cultured diversity of the mouse gut microbiota enables custom-made synthetic communities.</title>
        <authorList>
            <person name="Afrizal A."/>
        </authorList>
    </citation>
    <scope>NUCLEOTIDE SEQUENCE</scope>
    <source>
        <strain evidence="3">DSM 29482</strain>
    </source>
</reference>
<dbReference type="Gene3D" id="3.40.50.970">
    <property type="match status" value="1"/>
</dbReference>
<proteinExistence type="predicted"/>
<dbReference type="AlphaFoldDB" id="A0A9X2MGH4"/>
<dbReference type="InterPro" id="IPR011766">
    <property type="entry name" value="TPP_enzyme_TPP-bd"/>
</dbReference>
<dbReference type="GO" id="GO:0016625">
    <property type="term" value="F:oxidoreductase activity, acting on the aldehyde or oxo group of donors, iron-sulfur protein as acceptor"/>
    <property type="evidence" value="ECO:0007669"/>
    <property type="project" value="UniProtKB-ARBA"/>
</dbReference>
<comment type="caution">
    <text evidence="3">The sequence shown here is derived from an EMBL/GenBank/DDBJ whole genome shotgun (WGS) entry which is preliminary data.</text>
</comment>
<organism evidence="3 4">
    <name type="scientific">Anaerosalibacter massiliensis</name>
    <dbReference type="NCBI Taxonomy" id="1347392"/>
    <lineage>
        <taxon>Bacteria</taxon>
        <taxon>Bacillati</taxon>
        <taxon>Bacillota</taxon>
        <taxon>Tissierellia</taxon>
        <taxon>Tissierellales</taxon>
        <taxon>Sporanaerobacteraceae</taxon>
        <taxon>Anaerosalibacter</taxon>
    </lineage>
</organism>
<accession>A0A9X2MGH4</accession>
<evidence type="ECO:0000313" key="4">
    <source>
        <dbReference type="Proteomes" id="UP001142078"/>
    </source>
</evidence>
<evidence type="ECO:0000256" key="1">
    <source>
        <dbReference type="ARBA" id="ARBA00023002"/>
    </source>
</evidence>
<dbReference type="Pfam" id="PF02775">
    <property type="entry name" value="TPP_enzyme_C"/>
    <property type="match status" value="1"/>
</dbReference>
<gene>
    <name evidence="3" type="ORF">NSA23_00860</name>
</gene>
<dbReference type="EMBL" id="JANJZL010000001">
    <property type="protein sequence ID" value="MCR2042655.1"/>
    <property type="molecule type" value="Genomic_DNA"/>
</dbReference>
<dbReference type="InterPro" id="IPR051457">
    <property type="entry name" value="2-oxoacid:Fd_oxidoreductase"/>
</dbReference>
<dbReference type="PANTHER" id="PTHR48084:SF1">
    <property type="entry name" value="2-OXOGLUTARATE SYNTHASE SUBUNIT KORB"/>
    <property type="match status" value="1"/>
</dbReference>
<evidence type="ECO:0000259" key="2">
    <source>
        <dbReference type="Pfam" id="PF02775"/>
    </source>
</evidence>
<dbReference type="CDD" id="cd03375">
    <property type="entry name" value="TPP_OGFOR"/>
    <property type="match status" value="1"/>
</dbReference>
<dbReference type="GO" id="GO:0045333">
    <property type="term" value="P:cellular respiration"/>
    <property type="evidence" value="ECO:0007669"/>
    <property type="project" value="UniProtKB-ARBA"/>
</dbReference>
<dbReference type="RefSeq" id="WP_042681920.1">
    <property type="nucleotide sequence ID" value="NZ_CABKTM010000043.1"/>
</dbReference>
<evidence type="ECO:0000313" key="3">
    <source>
        <dbReference type="EMBL" id="MCR2042655.1"/>
    </source>
</evidence>
<protein>
    <submittedName>
        <fullName evidence="3">2-oxoacid:ferredoxin oxidoreductase subunit beta</fullName>
    </submittedName>
</protein>